<feature type="transmembrane region" description="Helical" evidence="1">
    <location>
        <begin position="43"/>
        <end position="63"/>
    </location>
</feature>
<dbReference type="SUPFAM" id="SSF56672">
    <property type="entry name" value="DNA/RNA polymerases"/>
    <property type="match status" value="1"/>
</dbReference>
<keyword evidence="3" id="KW-1185">Reference proteome</keyword>
<organism evidence="2 3">
    <name type="scientific">Sistotremastrum suecicum HHB10207 ss-3</name>
    <dbReference type="NCBI Taxonomy" id="1314776"/>
    <lineage>
        <taxon>Eukaryota</taxon>
        <taxon>Fungi</taxon>
        <taxon>Dikarya</taxon>
        <taxon>Basidiomycota</taxon>
        <taxon>Agaricomycotina</taxon>
        <taxon>Agaricomycetes</taxon>
        <taxon>Sistotremastrales</taxon>
        <taxon>Sistotremastraceae</taxon>
        <taxon>Sistotremastrum</taxon>
    </lineage>
</organism>
<keyword evidence="1" id="KW-1133">Transmembrane helix</keyword>
<evidence type="ECO:0008006" key="4">
    <source>
        <dbReference type="Google" id="ProtNLM"/>
    </source>
</evidence>
<feature type="non-terminal residue" evidence="2">
    <location>
        <position position="67"/>
    </location>
</feature>
<proteinExistence type="predicted"/>
<reference evidence="2 3" key="1">
    <citation type="journal article" date="2016" name="Mol. Biol. Evol.">
        <title>Comparative Genomics of Early-Diverging Mushroom-Forming Fungi Provides Insights into the Origins of Lignocellulose Decay Capabilities.</title>
        <authorList>
            <person name="Nagy L.G."/>
            <person name="Riley R."/>
            <person name="Tritt A."/>
            <person name="Adam C."/>
            <person name="Daum C."/>
            <person name="Floudas D."/>
            <person name="Sun H."/>
            <person name="Yadav J.S."/>
            <person name="Pangilinan J."/>
            <person name="Larsson K.H."/>
            <person name="Matsuura K."/>
            <person name="Barry K."/>
            <person name="Labutti K."/>
            <person name="Kuo R."/>
            <person name="Ohm R.A."/>
            <person name="Bhattacharya S.S."/>
            <person name="Shirouzu T."/>
            <person name="Yoshinaga Y."/>
            <person name="Martin F.M."/>
            <person name="Grigoriev I.V."/>
            <person name="Hibbett D.S."/>
        </authorList>
    </citation>
    <scope>NUCLEOTIDE SEQUENCE [LARGE SCALE GENOMIC DNA]</scope>
    <source>
        <strain evidence="2 3">HHB10207 ss-3</strain>
    </source>
</reference>
<dbReference type="OrthoDB" id="3364103at2759"/>
<sequence>KCHLGYRSLILLGQKVSRLGLSTNQEKIEAITSIKTVRNVKELQMFLGMMVYFSAYIPYYAWIVEPL</sequence>
<keyword evidence="1" id="KW-0812">Transmembrane</keyword>
<dbReference type="Gene3D" id="3.30.70.270">
    <property type="match status" value="1"/>
</dbReference>
<name>A0A165X0F1_9AGAM</name>
<dbReference type="InterPro" id="IPR043502">
    <property type="entry name" value="DNA/RNA_pol_sf"/>
</dbReference>
<evidence type="ECO:0000313" key="2">
    <source>
        <dbReference type="EMBL" id="KZT31706.1"/>
    </source>
</evidence>
<evidence type="ECO:0000313" key="3">
    <source>
        <dbReference type="Proteomes" id="UP000076798"/>
    </source>
</evidence>
<accession>A0A165X0F1</accession>
<dbReference type="EMBL" id="KV428485">
    <property type="protein sequence ID" value="KZT31706.1"/>
    <property type="molecule type" value="Genomic_DNA"/>
</dbReference>
<keyword evidence="1" id="KW-0472">Membrane</keyword>
<protein>
    <recommendedName>
        <fullName evidence="4">DNA/RNA polymerase</fullName>
    </recommendedName>
</protein>
<gene>
    <name evidence="2" type="ORF">SISSUDRAFT_961385</name>
</gene>
<feature type="non-terminal residue" evidence="2">
    <location>
        <position position="1"/>
    </location>
</feature>
<evidence type="ECO:0000256" key="1">
    <source>
        <dbReference type="SAM" id="Phobius"/>
    </source>
</evidence>
<dbReference type="STRING" id="1314776.A0A165X0F1"/>
<dbReference type="Proteomes" id="UP000076798">
    <property type="component" value="Unassembled WGS sequence"/>
</dbReference>
<dbReference type="AlphaFoldDB" id="A0A165X0F1"/>
<dbReference type="InterPro" id="IPR043128">
    <property type="entry name" value="Rev_trsase/Diguanyl_cyclase"/>
</dbReference>